<sequence>MMDLLSLLTTIRRPRLLIRAARFGVTEYRRDIHLRRILGDATLPRSGAALAKLMDLETEQNDLRKENAARYSPTRHVELLIAMMGEAQILRSSYNARAQNPVS</sequence>
<accession>A0A521BVG9</accession>
<gene>
    <name evidence="1" type="ORF">SAMN06265173_10489</name>
</gene>
<organism evidence="1 2">
    <name type="scientific">Thalassovita litoralis</name>
    <dbReference type="NCBI Taxonomy" id="1010611"/>
    <lineage>
        <taxon>Bacteria</taxon>
        <taxon>Pseudomonadati</taxon>
        <taxon>Pseudomonadota</taxon>
        <taxon>Alphaproteobacteria</taxon>
        <taxon>Rhodobacterales</taxon>
        <taxon>Roseobacteraceae</taxon>
        <taxon>Thalassovita</taxon>
    </lineage>
</organism>
<evidence type="ECO:0000313" key="1">
    <source>
        <dbReference type="EMBL" id="SMO50410.1"/>
    </source>
</evidence>
<protein>
    <submittedName>
        <fullName evidence="1">Uncharacterized protein</fullName>
    </submittedName>
</protein>
<dbReference type="InterPro" id="IPR045516">
    <property type="entry name" value="DUF6477"/>
</dbReference>
<evidence type="ECO:0000313" key="2">
    <source>
        <dbReference type="Proteomes" id="UP000316030"/>
    </source>
</evidence>
<keyword evidence="2" id="KW-1185">Reference proteome</keyword>
<proteinExistence type="predicted"/>
<dbReference type="AlphaFoldDB" id="A0A521BVG9"/>
<name>A0A521BVG9_9RHOB</name>
<dbReference type="OrthoDB" id="7875218at2"/>
<dbReference type="EMBL" id="FXTO01000004">
    <property type="protein sequence ID" value="SMO50410.1"/>
    <property type="molecule type" value="Genomic_DNA"/>
</dbReference>
<dbReference type="Proteomes" id="UP000316030">
    <property type="component" value="Unassembled WGS sequence"/>
</dbReference>
<dbReference type="Pfam" id="PF20083">
    <property type="entry name" value="DUF6477"/>
    <property type="match status" value="1"/>
</dbReference>
<dbReference type="RefSeq" id="WP_142492350.1">
    <property type="nucleotide sequence ID" value="NZ_FXTO01000004.1"/>
</dbReference>
<reference evidence="1 2" key="1">
    <citation type="submission" date="2017-05" db="EMBL/GenBank/DDBJ databases">
        <authorList>
            <person name="Varghese N."/>
            <person name="Submissions S."/>
        </authorList>
    </citation>
    <scope>NUCLEOTIDE SEQUENCE [LARGE SCALE GENOMIC DNA]</scope>
    <source>
        <strain evidence="1 2">DSM 29506</strain>
    </source>
</reference>